<name>A0A0L6V787_9BASI</name>
<dbReference type="AlphaFoldDB" id="A0A0L6V787"/>
<comment type="caution">
    <text evidence="1">The sequence shown here is derived from an EMBL/GenBank/DDBJ whole genome shotgun (WGS) entry which is preliminary data.</text>
</comment>
<evidence type="ECO:0000313" key="2">
    <source>
        <dbReference type="Proteomes" id="UP000037035"/>
    </source>
</evidence>
<dbReference type="Proteomes" id="UP000037035">
    <property type="component" value="Unassembled WGS sequence"/>
</dbReference>
<keyword evidence="2" id="KW-1185">Reference proteome</keyword>
<gene>
    <name evidence="1" type="ORF">VP01_2417g3</name>
</gene>
<evidence type="ECO:0000313" key="1">
    <source>
        <dbReference type="EMBL" id="KNZ56377.1"/>
    </source>
</evidence>
<organism evidence="1 2">
    <name type="scientific">Puccinia sorghi</name>
    <dbReference type="NCBI Taxonomy" id="27349"/>
    <lineage>
        <taxon>Eukaryota</taxon>
        <taxon>Fungi</taxon>
        <taxon>Dikarya</taxon>
        <taxon>Basidiomycota</taxon>
        <taxon>Pucciniomycotina</taxon>
        <taxon>Pucciniomycetes</taxon>
        <taxon>Pucciniales</taxon>
        <taxon>Pucciniaceae</taxon>
        <taxon>Puccinia</taxon>
    </lineage>
</organism>
<protein>
    <submittedName>
        <fullName evidence="1">Uncharacterized protein</fullName>
    </submittedName>
</protein>
<dbReference type="VEuPathDB" id="FungiDB:VP01_2417g3"/>
<accession>A0A0L6V787</accession>
<reference evidence="1 2" key="1">
    <citation type="submission" date="2015-08" db="EMBL/GenBank/DDBJ databases">
        <title>Next Generation Sequencing and Analysis of the Genome of Puccinia sorghi L Schw, the Causal Agent of Maize Common Rust.</title>
        <authorList>
            <person name="Rochi L."/>
            <person name="Burguener G."/>
            <person name="Darino M."/>
            <person name="Turjanski A."/>
            <person name="Kreff E."/>
            <person name="Dieguez M.J."/>
            <person name="Sacco F."/>
        </authorList>
    </citation>
    <scope>NUCLEOTIDE SEQUENCE [LARGE SCALE GENOMIC DNA]</scope>
    <source>
        <strain evidence="1 2">RO10H11247</strain>
    </source>
</reference>
<dbReference type="EMBL" id="LAVV01007300">
    <property type="protein sequence ID" value="KNZ56377.1"/>
    <property type="molecule type" value="Genomic_DNA"/>
</dbReference>
<dbReference type="OrthoDB" id="2515286at2759"/>
<proteinExistence type="predicted"/>
<sequence>MQMGVPSTGLTDLEVKLQECSDKLSNATAHHYLHCPPGDTSSQWDLINDYLEMLRAWGLVQKQA</sequence>